<gene>
    <name evidence="1" type="ORF">PO587_42075</name>
</gene>
<name>A0ABT5G8D0_9ACTN</name>
<sequence length="81" mass="8433">MAGRLVHDAAQVGEFDVRADAVEMTEDGPLSYVHDIVRSDTDLVMVGGLLGARGAGPGDPYDRLAVDTAVGLPRKSAQPDA</sequence>
<dbReference type="Proteomes" id="UP001221328">
    <property type="component" value="Unassembled WGS sequence"/>
</dbReference>
<reference evidence="1 2" key="1">
    <citation type="journal article" date="2015" name="Int. J. Syst. Evol. Microbiol.">
        <title>Streptomyces gilvifuscus sp. nov., an actinomycete that produces antibacterial compounds isolated from soil.</title>
        <authorList>
            <person name="Nguyen T.M."/>
            <person name="Kim J."/>
        </authorList>
    </citation>
    <scope>NUCLEOTIDE SEQUENCE [LARGE SCALE GENOMIC DNA]</scope>
    <source>
        <strain evidence="1 2">T113</strain>
    </source>
</reference>
<accession>A0ABT5G8D0</accession>
<proteinExistence type="predicted"/>
<protein>
    <submittedName>
        <fullName evidence="1">Uncharacterized protein</fullName>
    </submittedName>
</protein>
<keyword evidence="2" id="KW-1185">Reference proteome</keyword>
<dbReference type="RefSeq" id="WP_272178963.1">
    <property type="nucleotide sequence ID" value="NZ_JAQOSK010000029.1"/>
</dbReference>
<dbReference type="EMBL" id="JAQOSK010000029">
    <property type="protein sequence ID" value="MDC2961034.1"/>
    <property type="molecule type" value="Genomic_DNA"/>
</dbReference>
<evidence type="ECO:0000313" key="2">
    <source>
        <dbReference type="Proteomes" id="UP001221328"/>
    </source>
</evidence>
<comment type="caution">
    <text evidence="1">The sequence shown here is derived from an EMBL/GenBank/DDBJ whole genome shotgun (WGS) entry which is preliminary data.</text>
</comment>
<organism evidence="1 2">
    <name type="scientific">Streptomyces gilvifuscus</name>
    <dbReference type="NCBI Taxonomy" id="1550617"/>
    <lineage>
        <taxon>Bacteria</taxon>
        <taxon>Bacillati</taxon>
        <taxon>Actinomycetota</taxon>
        <taxon>Actinomycetes</taxon>
        <taxon>Kitasatosporales</taxon>
        <taxon>Streptomycetaceae</taxon>
        <taxon>Streptomyces</taxon>
    </lineage>
</organism>
<evidence type="ECO:0000313" key="1">
    <source>
        <dbReference type="EMBL" id="MDC2961034.1"/>
    </source>
</evidence>